<evidence type="ECO:0000256" key="1">
    <source>
        <dbReference type="SAM" id="MobiDB-lite"/>
    </source>
</evidence>
<gene>
    <name evidence="2" type="ORF">GCM10008090_33170</name>
</gene>
<dbReference type="RefSeq" id="WP_189402835.1">
    <property type="nucleotide sequence ID" value="NZ_BMXA01000009.1"/>
</dbReference>
<organism evidence="2 3">
    <name type="scientific">Arenicella chitinivorans</name>
    <dbReference type="NCBI Taxonomy" id="1329800"/>
    <lineage>
        <taxon>Bacteria</taxon>
        <taxon>Pseudomonadati</taxon>
        <taxon>Pseudomonadota</taxon>
        <taxon>Gammaproteobacteria</taxon>
        <taxon>Arenicellales</taxon>
        <taxon>Arenicellaceae</taxon>
        <taxon>Arenicella</taxon>
    </lineage>
</organism>
<dbReference type="AlphaFoldDB" id="A0A918S2J6"/>
<dbReference type="InterPro" id="IPR028974">
    <property type="entry name" value="TSP_type-3_rpt"/>
</dbReference>
<keyword evidence="3" id="KW-1185">Reference proteome</keyword>
<protein>
    <submittedName>
        <fullName evidence="2">Uncharacterized protein</fullName>
    </submittedName>
</protein>
<dbReference type="EMBL" id="BMXA01000009">
    <property type="protein sequence ID" value="GHA20627.1"/>
    <property type="molecule type" value="Genomic_DNA"/>
</dbReference>
<feature type="compositionally biased region" description="Acidic residues" evidence="1">
    <location>
        <begin position="80"/>
        <end position="94"/>
    </location>
</feature>
<reference evidence="2" key="1">
    <citation type="journal article" date="2014" name="Int. J. Syst. Evol. Microbiol.">
        <title>Complete genome sequence of Corynebacterium casei LMG S-19264T (=DSM 44701T), isolated from a smear-ripened cheese.</title>
        <authorList>
            <consortium name="US DOE Joint Genome Institute (JGI-PGF)"/>
            <person name="Walter F."/>
            <person name="Albersmeier A."/>
            <person name="Kalinowski J."/>
            <person name="Ruckert C."/>
        </authorList>
    </citation>
    <scope>NUCLEOTIDE SEQUENCE</scope>
    <source>
        <strain evidence="2">KCTC 12711</strain>
    </source>
</reference>
<name>A0A918S2J6_9GAMM</name>
<dbReference type="SUPFAM" id="SSF103647">
    <property type="entry name" value="TSP type-3 repeat"/>
    <property type="match status" value="1"/>
</dbReference>
<dbReference type="GO" id="GO:0005509">
    <property type="term" value="F:calcium ion binding"/>
    <property type="evidence" value="ECO:0007669"/>
    <property type="project" value="InterPro"/>
</dbReference>
<sequence>MKITYARKPRSSIAQRGSSNIPIKVCVSFLFLTGTAYAQSTVTHDHRFRDPVHLRLLSASGTNALSDHDKDGVPDQFDAFPDDPTESVDDDNDGIGDNRDPDPAVADSLVIVDTDSTVGSLYLRWLAASPDECRVLYGVQGRRPEQFFSHSGEFYMPNVGDSGTYQVLIECYELDGSSVFSLPATVEVLK</sequence>
<evidence type="ECO:0000313" key="3">
    <source>
        <dbReference type="Proteomes" id="UP000614811"/>
    </source>
</evidence>
<comment type="caution">
    <text evidence="2">The sequence shown here is derived from an EMBL/GenBank/DDBJ whole genome shotgun (WGS) entry which is preliminary data.</text>
</comment>
<dbReference type="Gene3D" id="4.10.1080.10">
    <property type="entry name" value="TSP type-3 repeat"/>
    <property type="match status" value="1"/>
</dbReference>
<reference evidence="2" key="2">
    <citation type="submission" date="2020-09" db="EMBL/GenBank/DDBJ databases">
        <authorList>
            <person name="Sun Q."/>
            <person name="Kim S."/>
        </authorList>
    </citation>
    <scope>NUCLEOTIDE SEQUENCE</scope>
    <source>
        <strain evidence="2">KCTC 12711</strain>
    </source>
</reference>
<accession>A0A918S2J6</accession>
<evidence type="ECO:0000313" key="2">
    <source>
        <dbReference type="EMBL" id="GHA20627.1"/>
    </source>
</evidence>
<proteinExistence type="predicted"/>
<feature type="region of interest" description="Disordered" evidence="1">
    <location>
        <begin position="65"/>
        <end position="103"/>
    </location>
</feature>
<dbReference type="Proteomes" id="UP000614811">
    <property type="component" value="Unassembled WGS sequence"/>
</dbReference>